<reference evidence="5" key="1">
    <citation type="submission" date="2021-02" db="EMBL/GenBank/DDBJ databases">
        <authorList>
            <person name="Nowell W R."/>
        </authorList>
    </citation>
    <scope>NUCLEOTIDE SEQUENCE</scope>
</reference>
<evidence type="ECO:0000313" key="5">
    <source>
        <dbReference type="EMBL" id="CAF0928278.1"/>
    </source>
</evidence>
<dbReference type="SUPFAM" id="SSF53474">
    <property type="entry name" value="alpha/beta-Hydrolases"/>
    <property type="match status" value="1"/>
</dbReference>
<evidence type="ECO:0000256" key="2">
    <source>
        <dbReference type="ARBA" id="ARBA00022801"/>
    </source>
</evidence>
<dbReference type="Gene3D" id="3.40.50.1820">
    <property type="entry name" value="alpha/beta hydrolase"/>
    <property type="match status" value="1"/>
</dbReference>
<gene>
    <name evidence="5" type="ORF">JYZ213_LOCUS12016</name>
</gene>
<dbReference type="PROSITE" id="PS00122">
    <property type="entry name" value="CARBOXYLESTERASE_B_1"/>
    <property type="match status" value="1"/>
</dbReference>
<protein>
    <recommendedName>
        <fullName evidence="3">Carboxylic ester hydrolase</fullName>
        <ecNumber evidence="3">3.1.1.-</ecNumber>
    </recommendedName>
</protein>
<evidence type="ECO:0000256" key="1">
    <source>
        <dbReference type="ARBA" id="ARBA00005964"/>
    </source>
</evidence>
<evidence type="ECO:0000259" key="4">
    <source>
        <dbReference type="Pfam" id="PF00135"/>
    </source>
</evidence>
<keyword evidence="2 3" id="KW-0378">Hydrolase</keyword>
<name>A0A814BL77_9BILA</name>
<comment type="caution">
    <text evidence="5">The sequence shown here is derived from an EMBL/GenBank/DDBJ whole genome shotgun (WGS) entry which is preliminary data.</text>
</comment>
<feature type="domain" description="Carboxylesterase type B" evidence="4">
    <location>
        <begin position="186"/>
        <end position="528"/>
    </location>
</feature>
<organism evidence="5 6">
    <name type="scientific">Adineta steineri</name>
    <dbReference type="NCBI Taxonomy" id="433720"/>
    <lineage>
        <taxon>Eukaryota</taxon>
        <taxon>Metazoa</taxon>
        <taxon>Spiralia</taxon>
        <taxon>Gnathifera</taxon>
        <taxon>Rotifera</taxon>
        <taxon>Eurotatoria</taxon>
        <taxon>Bdelloidea</taxon>
        <taxon>Adinetida</taxon>
        <taxon>Adinetidae</taxon>
        <taxon>Adineta</taxon>
    </lineage>
</organism>
<dbReference type="InterPro" id="IPR019826">
    <property type="entry name" value="Carboxylesterase_B_AS"/>
</dbReference>
<evidence type="ECO:0000313" key="6">
    <source>
        <dbReference type="Proteomes" id="UP000663845"/>
    </source>
</evidence>
<dbReference type="Proteomes" id="UP000663845">
    <property type="component" value="Unassembled WGS sequence"/>
</dbReference>
<dbReference type="AlphaFoldDB" id="A0A814BL77"/>
<accession>A0A814BL77</accession>
<sequence length="538" mass="62205">MCRILSEMHRLRYLTLILSEPLAIHNDVLDGTQWESFLSTSLISLKTFNLKFVIMNSWRGQLDDILIRFRSEWWVSTKQWFIEYDFGFKALITVPYFAPKIIDTDHFYTVNLMNNPNIFYSNIESLEIDLQKYDQCEQMLMSQSLTQPCFNHLTRLSLNGSFTTELSARIQEHVDLQMVKYFQFTSQVGSNYGILDQRLAIAWIKANINAFGGDPNEITLFGQSAGAQSTALHYMTSEMQSFFKRAIIQSAPMTVPFRTYLDYVAPGVLLAEQLHCTPNDISCFRSRTTDEIIAAQNIVNNMLTSLNILNFFEPWVPVIDNMIIHGQILDIVRNISFPLKPLIIGTVTEECYNFVYETWNKTVSPSEYIGVIIVLFREKASKVLQQYPPEGSGDQRFLIVRFATHWVFSCSTRVFARKAASYSYVYGYPSNKNNLKKNSIQCSDHACHADELPFLFESYWNNFTNTGRYISQSMATYWTNFAKSQDPNDPLKVPVSWPRVTSGNETYMYIQDPLQIGTNYLKSDCDVWDEIGYKEFSF</sequence>
<dbReference type="EC" id="3.1.1.-" evidence="3"/>
<dbReference type="Pfam" id="PF00135">
    <property type="entry name" value="COesterase"/>
    <property type="match status" value="1"/>
</dbReference>
<dbReference type="InterPro" id="IPR002018">
    <property type="entry name" value="CarbesteraseB"/>
</dbReference>
<comment type="similarity">
    <text evidence="1 3">Belongs to the type-B carboxylesterase/lipase family.</text>
</comment>
<dbReference type="EMBL" id="CAJNOG010000092">
    <property type="protein sequence ID" value="CAF0928278.1"/>
    <property type="molecule type" value="Genomic_DNA"/>
</dbReference>
<evidence type="ECO:0000256" key="3">
    <source>
        <dbReference type="RuleBase" id="RU361235"/>
    </source>
</evidence>
<dbReference type="GO" id="GO:0016787">
    <property type="term" value="F:hydrolase activity"/>
    <property type="evidence" value="ECO:0007669"/>
    <property type="project" value="UniProtKB-KW"/>
</dbReference>
<dbReference type="InterPro" id="IPR029058">
    <property type="entry name" value="AB_hydrolase_fold"/>
</dbReference>
<dbReference type="PANTHER" id="PTHR45570">
    <property type="entry name" value="CARBOXYLIC ESTER HYDROLASE"/>
    <property type="match status" value="1"/>
</dbReference>
<proteinExistence type="inferred from homology"/>